<dbReference type="Proteomes" id="UP000821845">
    <property type="component" value="Chromosome 1"/>
</dbReference>
<accession>A0ACB7TBV2</accession>
<proteinExistence type="predicted"/>
<organism evidence="1 2">
    <name type="scientific">Hyalomma asiaticum</name>
    <name type="common">Tick</name>
    <dbReference type="NCBI Taxonomy" id="266040"/>
    <lineage>
        <taxon>Eukaryota</taxon>
        <taxon>Metazoa</taxon>
        <taxon>Ecdysozoa</taxon>
        <taxon>Arthropoda</taxon>
        <taxon>Chelicerata</taxon>
        <taxon>Arachnida</taxon>
        <taxon>Acari</taxon>
        <taxon>Parasitiformes</taxon>
        <taxon>Ixodida</taxon>
        <taxon>Ixodoidea</taxon>
        <taxon>Ixodidae</taxon>
        <taxon>Hyalomminae</taxon>
        <taxon>Hyalomma</taxon>
    </lineage>
</organism>
<evidence type="ECO:0000313" key="1">
    <source>
        <dbReference type="EMBL" id="KAH6944410.1"/>
    </source>
</evidence>
<dbReference type="EMBL" id="CM023481">
    <property type="protein sequence ID" value="KAH6944410.1"/>
    <property type="molecule type" value="Genomic_DNA"/>
</dbReference>
<reference evidence="1" key="1">
    <citation type="submission" date="2020-05" db="EMBL/GenBank/DDBJ databases">
        <title>Large-scale comparative analyses of tick genomes elucidate their genetic diversity and vector capacities.</title>
        <authorList>
            <person name="Jia N."/>
            <person name="Wang J."/>
            <person name="Shi W."/>
            <person name="Du L."/>
            <person name="Sun Y."/>
            <person name="Zhan W."/>
            <person name="Jiang J."/>
            <person name="Wang Q."/>
            <person name="Zhang B."/>
            <person name="Ji P."/>
            <person name="Sakyi L.B."/>
            <person name="Cui X."/>
            <person name="Yuan T."/>
            <person name="Jiang B."/>
            <person name="Yang W."/>
            <person name="Lam T.T.-Y."/>
            <person name="Chang Q."/>
            <person name="Ding S."/>
            <person name="Wang X."/>
            <person name="Zhu J."/>
            <person name="Ruan X."/>
            <person name="Zhao L."/>
            <person name="Wei J."/>
            <person name="Que T."/>
            <person name="Du C."/>
            <person name="Cheng J."/>
            <person name="Dai P."/>
            <person name="Han X."/>
            <person name="Huang E."/>
            <person name="Gao Y."/>
            <person name="Liu J."/>
            <person name="Shao H."/>
            <person name="Ye R."/>
            <person name="Li L."/>
            <person name="Wei W."/>
            <person name="Wang X."/>
            <person name="Wang C."/>
            <person name="Yang T."/>
            <person name="Huo Q."/>
            <person name="Li W."/>
            <person name="Guo W."/>
            <person name="Chen H."/>
            <person name="Zhou L."/>
            <person name="Ni X."/>
            <person name="Tian J."/>
            <person name="Zhou Y."/>
            <person name="Sheng Y."/>
            <person name="Liu T."/>
            <person name="Pan Y."/>
            <person name="Xia L."/>
            <person name="Li J."/>
            <person name="Zhao F."/>
            <person name="Cao W."/>
        </authorList>
    </citation>
    <scope>NUCLEOTIDE SEQUENCE</scope>
    <source>
        <strain evidence="1">Hyas-2018</strain>
    </source>
</reference>
<gene>
    <name evidence="1" type="ORF">HPB50_002927</name>
</gene>
<name>A0ACB7TBV2_HYAAI</name>
<evidence type="ECO:0000313" key="2">
    <source>
        <dbReference type="Proteomes" id="UP000821845"/>
    </source>
</evidence>
<comment type="caution">
    <text evidence="1">The sequence shown here is derived from an EMBL/GenBank/DDBJ whole genome shotgun (WGS) entry which is preliminary data.</text>
</comment>
<keyword evidence="2" id="KW-1185">Reference proteome</keyword>
<sequence>MNGARHALKWEERRALSHYDHRAYPALLWLKRVFANSRSHLFTPTGYGRAKTELDIVEKEVVWASCGDDNGNGN</sequence>
<protein>
    <submittedName>
        <fullName evidence="1">Uncharacterized protein</fullName>
    </submittedName>
</protein>